<dbReference type="AlphaFoldDB" id="A0AAV1HXV4"/>
<keyword evidence="8" id="KW-1185">Reference proteome</keyword>
<comment type="caution">
    <text evidence="7">The sequence shown here is derived from an EMBL/GenBank/DDBJ whole genome shotgun (WGS) entry which is preliminary data.</text>
</comment>
<comment type="subcellular location">
    <subcellularLocation>
        <location evidence="1">Membrane</location>
        <topology evidence="1">Multi-pass membrane protein</topology>
    </subcellularLocation>
</comment>
<evidence type="ECO:0000256" key="4">
    <source>
        <dbReference type="ARBA" id="ARBA00022989"/>
    </source>
</evidence>
<name>A0AAV1HXV4_9CHLO</name>
<feature type="compositionally biased region" description="Polar residues" evidence="6">
    <location>
        <begin position="641"/>
        <end position="650"/>
    </location>
</feature>
<dbReference type="SUPFAM" id="SSF53474">
    <property type="entry name" value="alpha/beta-Hydrolases"/>
    <property type="match status" value="1"/>
</dbReference>
<dbReference type="Pfam" id="PF05277">
    <property type="entry name" value="DUF726"/>
    <property type="match status" value="2"/>
</dbReference>
<keyword evidence="3" id="KW-0812">Transmembrane</keyword>
<feature type="compositionally biased region" description="Low complexity" evidence="6">
    <location>
        <begin position="838"/>
        <end position="849"/>
    </location>
</feature>
<dbReference type="GO" id="GO:0016020">
    <property type="term" value="C:membrane"/>
    <property type="evidence" value="ECO:0007669"/>
    <property type="project" value="UniProtKB-SubCell"/>
</dbReference>
<gene>
    <name evidence="7" type="ORF">CVIRNUC_003189</name>
</gene>
<organism evidence="7 8">
    <name type="scientific">Coccomyxa viridis</name>
    <dbReference type="NCBI Taxonomy" id="1274662"/>
    <lineage>
        <taxon>Eukaryota</taxon>
        <taxon>Viridiplantae</taxon>
        <taxon>Chlorophyta</taxon>
        <taxon>core chlorophytes</taxon>
        <taxon>Trebouxiophyceae</taxon>
        <taxon>Trebouxiophyceae incertae sedis</taxon>
        <taxon>Coccomyxaceae</taxon>
        <taxon>Coccomyxa</taxon>
    </lineage>
</organism>
<feature type="region of interest" description="Disordered" evidence="6">
    <location>
        <begin position="160"/>
        <end position="232"/>
    </location>
</feature>
<dbReference type="InterPro" id="IPR007941">
    <property type="entry name" value="DUF726"/>
</dbReference>
<evidence type="ECO:0000313" key="8">
    <source>
        <dbReference type="Proteomes" id="UP001314263"/>
    </source>
</evidence>
<evidence type="ECO:0000256" key="3">
    <source>
        <dbReference type="ARBA" id="ARBA00022692"/>
    </source>
</evidence>
<reference evidence="7 8" key="1">
    <citation type="submission" date="2023-10" db="EMBL/GenBank/DDBJ databases">
        <authorList>
            <person name="Maclean D."/>
            <person name="Macfadyen A."/>
        </authorList>
    </citation>
    <scope>NUCLEOTIDE SEQUENCE [LARGE SCALE GENOMIC DNA]</scope>
</reference>
<protein>
    <recommendedName>
        <fullName evidence="9">Transmembrane and coiled-coil domain-containing protein 4</fullName>
    </recommendedName>
</protein>
<evidence type="ECO:0000256" key="1">
    <source>
        <dbReference type="ARBA" id="ARBA00004141"/>
    </source>
</evidence>
<dbReference type="Proteomes" id="UP001314263">
    <property type="component" value="Unassembled WGS sequence"/>
</dbReference>
<feature type="compositionally biased region" description="Polar residues" evidence="6">
    <location>
        <begin position="666"/>
        <end position="683"/>
    </location>
</feature>
<feature type="compositionally biased region" description="Polar residues" evidence="6">
    <location>
        <begin position="347"/>
        <end position="362"/>
    </location>
</feature>
<proteinExistence type="inferred from homology"/>
<dbReference type="PANTHER" id="PTHR17920">
    <property type="entry name" value="TRANSMEMBRANE AND COILED-COIL DOMAIN-CONTAINING PROTEIN 4 TMCO4"/>
    <property type="match status" value="1"/>
</dbReference>
<dbReference type="PANTHER" id="PTHR17920:SF3">
    <property type="entry name" value="TRANSMEMBRANE AND COILED-COIL DOMAIN-CONTAINING PROTEIN 4"/>
    <property type="match status" value="1"/>
</dbReference>
<feature type="compositionally biased region" description="Low complexity" evidence="6">
    <location>
        <begin position="172"/>
        <end position="187"/>
    </location>
</feature>
<feature type="compositionally biased region" description="Polar residues" evidence="6">
    <location>
        <begin position="198"/>
        <end position="212"/>
    </location>
</feature>
<feature type="compositionally biased region" description="Basic and acidic residues" evidence="6">
    <location>
        <begin position="801"/>
        <end position="814"/>
    </location>
</feature>
<accession>A0AAV1HXV4</accession>
<sequence length="1136" mass="119668">MEIGEEERYAAGALFTLALHLTQVEYGAGGDGTLDAAWGAGDESEWEEEVRRAEDHKEPSQAVWAAYWGYDSCGPGGILDRLFTALRIPKKSWGGLKRLPEVGGISYERRHSYMHLVSNFLQVLDSTLPTAHVISASYRPSAPALSQSAGTRHVGYLPQVDDMLGMHPGSMPGQAQGAAPAGAAEEGLQSAGSDPFAASSQALQMRSASMAASTEREGHSGSISSSFPTGEGIAQLNSSAAKQREAELLLDDSDSDMEADVVFAHVMARQHGVHARQESSEATDHACSTSAAEACLSNADAAAPGPLDKRRACHAAADSEMTELAADSGQRDNQSGLSSKAEPPLPASSTSADEQGVDQSIKSAAAGGSHPGEAGASPQQPEGLQHNAAGPGLPGAPSLARLSSHGRGKKPSQKAVAAMWELLESSIAPQLQLDTGSDAAGGKQPEHVPRVRWYDARVRTALRRVASWLNVPWPAVGNFEHLLAYQVLLPAQPGAGEKQGTAWEQGLWAAKVGATTVGIGALFAVTGGLAAPAIAAGIGAAISLAGGGAAAAAGATGFLATTAGAAAVMSGMGVAGGSYAGAHMARRIGGVKELGFWEVNEATLKDVHEVAPTQEEMQAAADAASLTEGNTKRIELTGNNEATAITSQAPAAQGWAASWDDDKPSGKQSITEPPRSFSPQASRNIDDFLQSTSTALPKEEKKHARTASVAMELREMVSRPRQEEMEMDAYMRPEAPLETDTGHLDAGHVCFSAIPRAATPPLVVTPATSDAVEERSGAAEGETSQSGQHKQRITCRAGSEGSRDASKSAEEGRGRSPQPAQGAEGREPRRWGAGAKHGSAASLDSAASDGSQMRFAAAKDPGRWLWKPKWREPPLLLAPISPNGRPDDMRMSLTIGVSGWIGQRKDYLKVWSTLEAPDSEVFTLVWESKALLALNSAIGSFMAQQAYQEIAKWTITHFFYTGLVAALATPWILVSFSQMIDHAWAVALNRAQKAGILLAHILMSGGHGERPVTLIGYSMGARLIFHCLLELCRHSAKGIVEHVVVMGAPVSTRLERWAMARSVVAGRFVNAYSRRDWVLGLIYRGANGFIKGAGGLCPLNCVGIENINLTSIIAGHFDYISKMEEILELVAIQSSR</sequence>
<evidence type="ECO:0000313" key="7">
    <source>
        <dbReference type="EMBL" id="CAK0764744.1"/>
    </source>
</evidence>
<evidence type="ECO:0008006" key="9">
    <source>
        <dbReference type="Google" id="ProtNLM"/>
    </source>
</evidence>
<comment type="similarity">
    <text evidence="2">Belongs to the TMCO4 family.</text>
</comment>
<dbReference type="InterPro" id="IPR029058">
    <property type="entry name" value="AB_hydrolase_fold"/>
</dbReference>
<keyword evidence="5" id="KW-0472">Membrane</keyword>
<evidence type="ECO:0000256" key="5">
    <source>
        <dbReference type="ARBA" id="ARBA00023136"/>
    </source>
</evidence>
<keyword evidence="4" id="KW-1133">Transmembrane helix</keyword>
<dbReference type="EMBL" id="CAUYUE010000004">
    <property type="protein sequence ID" value="CAK0764744.1"/>
    <property type="molecule type" value="Genomic_DNA"/>
</dbReference>
<feature type="region of interest" description="Disordered" evidence="6">
    <location>
        <begin position="641"/>
        <end position="683"/>
    </location>
</feature>
<feature type="region of interest" description="Disordered" evidence="6">
    <location>
        <begin position="311"/>
        <end position="415"/>
    </location>
</feature>
<feature type="region of interest" description="Disordered" evidence="6">
    <location>
        <begin position="766"/>
        <end position="849"/>
    </location>
</feature>
<evidence type="ECO:0000256" key="6">
    <source>
        <dbReference type="SAM" id="MobiDB-lite"/>
    </source>
</evidence>
<evidence type="ECO:0000256" key="2">
    <source>
        <dbReference type="ARBA" id="ARBA00009824"/>
    </source>
</evidence>